<protein>
    <submittedName>
        <fullName evidence="2">Uncharacterized protein</fullName>
    </submittedName>
</protein>
<reference evidence="2" key="1">
    <citation type="submission" date="2023-02" db="EMBL/GenBank/DDBJ databases">
        <title>Nocardiopsis ansamitocini NBRC 112285.</title>
        <authorList>
            <person name="Ichikawa N."/>
            <person name="Sato H."/>
            <person name="Tonouchi N."/>
        </authorList>
    </citation>
    <scope>NUCLEOTIDE SEQUENCE</scope>
    <source>
        <strain evidence="2">NBRC 112285</strain>
    </source>
</reference>
<feature type="region of interest" description="Disordered" evidence="1">
    <location>
        <begin position="161"/>
        <end position="220"/>
    </location>
</feature>
<sequence>MAAVANAWMPGVERADGTITGGRLHGGAPRAVWHTTESDPKELSARAIARELGDDERAAHLVWNPVNGEIVQLLPATAAATRRPQGTATDWAQEGRVCVRVLVLGHSAFPFTNGPLIGLDRILEWLDSWGVPRHWPAGSPIPRPASLPRPRSVRLWAQGGHFGQSQVPGSKADGPGAIDIERMRGAAIPRPRPEQAPSTSPQPVWRSHNGTRPHATTSPS</sequence>
<accession>A0A9W6P5W9</accession>
<gene>
    <name evidence="2" type="ORF">Nans01_21260</name>
</gene>
<evidence type="ECO:0000313" key="3">
    <source>
        <dbReference type="Proteomes" id="UP001165092"/>
    </source>
</evidence>
<evidence type="ECO:0000256" key="1">
    <source>
        <dbReference type="SAM" id="MobiDB-lite"/>
    </source>
</evidence>
<dbReference type="Proteomes" id="UP001165092">
    <property type="component" value="Unassembled WGS sequence"/>
</dbReference>
<dbReference type="AlphaFoldDB" id="A0A9W6P5W9"/>
<dbReference type="EMBL" id="BSQG01000003">
    <property type="protein sequence ID" value="GLU47775.1"/>
    <property type="molecule type" value="Genomic_DNA"/>
</dbReference>
<feature type="compositionally biased region" description="Polar residues" evidence="1">
    <location>
        <begin position="196"/>
        <end position="220"/>
    </location>
</feature>
<proteinExistence type="predicted"/>
<organism evidence="2 3">
    <name type="scientific">Nocardiopsis ansamitocini</name>
    <dbReference type="NCBI Taxonomy" id="1670832"/>
    <lineage>
        <taxon>Bacteria</taxon>
        <taxon>Bacillati</taxon>
        <taxon>Actinomycetota</taxon>
        <taxon>Actinomycetes</taxon>
        <taxon>Streptosporangiales</taxon>
        <taxon>Nocardiopsidaceae</taxon>
        <taxon>Nocardiopsis</taxon>
    </lineage>
</organism>
<comment type="caution">
    <text evidence="2">The sequence shown here is derived from an EMBL/GenBank/DDBJ whole genome shotgun (WGS) entry which is preliminary data.</text>
</comment>
<name>A0A9W6P5W9_9ACTN</name>
<keyword evidence="3" id="KW-1185">Reference proteome</keyword>
<evidence type="ECO:0000313" key="2">
    <source>
        <dbReference type="EMBL" id="GLU47775.1"/>
    </source>
</evidence>